<keyword evidence="1" id="KW-1133">Transmembrane helix</keyword>
<evidence type="ECO:0000313" key="2">
    <source>
        <dbReference type="EMBL" id="MBB4073022.1"/>
    </source>
</evidence>
<name>A0A840DNG4_9BACL</name>
<gene>
    <name evidence="2" type="ORF">GGR02_000783</name>
</gene>
<keyword evidence="1" id="KW-0472">Membrane</keyword>
<accession>A0A840DNG4</accession>
<evidence type="ECO:0000256" key="1">
    <source>
        <dbReference type="SAM" id="Phobius"/>
    </source>
</evidence>
<feature type="transmembrane region" description="Helical" evidence="1">
    <location>
        <begin position="5"/>
        <end position="25"/>
    </location>
</feature>
<comment type="caution">
    <text evidence="2">The sequence shown here is derived from an EMBL/GenBank/DDBJ whole genome shotgun (WGS) entry which is preliminary data.</text>
</comment>
<feature type="transmembrane region" description="Helical" evidence="1">
    <location>
        <begin position="103"/>
        <end position="122"/>
    </location>
</feature>
<reference evidence="2 3" key="1">
    <citation type="submission" date="2020-08" db="EMBL/GenBank/DDBJ databases">
        <title>Genomic Encyclopedia of Type Strains, Phase IV (KMG-IV): sequencing the most valuable type-strain genomes for metagenomic binning, comparative biology and taxonomic classification.</title>
        <authorList>
            <person name="Goeker M."/>
        </authorList>
    </citation>
    <scope>NUCLEOTIDE SEQUENCE [LARGE SCALE GENOMIC DNA]</scope>
    <source>
        <strain evidence="2 3">DSM 17075</strain>
    </source>
</reference>
<proteinExistence type="predicted"/>
<keyword evidence="1" id="KW-0812">Transmembrane</keyword>
<feature type="transmembrane region" description="Helical" evidence="1">
    <location>
        <begin position="45"/>
        <end position="66"/>
    </location>
</feature>
<dbReference type="Proteomes" id="UP000559598">
    <property type="component" value="Unassembled WGS sequence"/>
</dbReference>
<protein>
    <submittedName>
        <fullName evidence="2">Uncharacterized protein</fullName>
    </submittedName>
</protein>
<sequence length="130" mass="15312">MRRMLVWLLIGNVCGYLMISWAPVVTPFVWTNFITDFTFHPLRSFLAMVCFFVGFVANAAVVRTFLEEALCLLVRKPVRWQEWGLSVLLLPSFYWLFQLNERLTLLFFLFSVAYGMISIDLADGRRYKIR</sequence>
<organism evidence="2 3">
    <name type="scientific">Anoxybacteroides voinovskiense</name>
    <dbReference type="NCBI Taxonomy" id="230470"/>
    <lineage>
        <taxon>Bacteria</taxon>
        <taxon>Bacillati</taxon>
        <taxon>Bacillota</taxon>
        <taxon>Bacilli</taxon>
        <taxon>Bacillales</taxon>
        <taxon>Anoxybacillaceae</taxon>
        <taxon>Anoxybacteroides</taxon>
    </lineage>
</organism>
<dbReference type="AlphaFoldDB" id="A0A840DNG4"/>
<dbReference type="RefSeq" id="WP_183183415.1">
    <property type="nucleotide sequence ID" value="NZ_BMNP01000003.1"/>
</dbReference>
<evidence type="ECO:0000313" key="3">
    <source>
        <dbReference type="Proteomes" id="UP000559598"/>
    </source>
</evidence>
<keyword evidence="3" id="KW-1185">Reference proteome</keyword>
<dbReference type="EMBL" id="JACIDE010000004">
    <property type="protein sequence ID" value="MBB4073022.1"/>
    <property type="molecule type" value="Genomic_DNA"/>
</dbReference>